<proteinExistence type="predicted"/>
<accession>A0AAD8N0G3</accession>
<gene>
    <name evidence="2" type="ORF">POM88_010602</name>
</gene>
<reference evidence="2" key="1">
    <citation type="submission" date="2023-02" db="EMBL/GenBank/DDBJ databases">
        <title>Genome of toxic invasive species Heracleum sosnowskyi carries increased number of genes despite the absence of recent whole-genome duplications.</title>
        <authorList>
            <person name="Schelkunov M."/>
            <person name="Shtratnikova V."/>
            <person name="Makarenko M."/>
            <person name="Klepikova A."/>
            <person name="Omelchenko D."/>
            <person name="Novikova G."/>
            <person name="Obukhova E."/>
            <person name="Bogdanov V."/>
            <person name="Penin A."/>
            <person name="Logacheva M."/>
        </authorList>
    </citation>
    <scope>NUCLEOTIDE SEQUENCE</scope>
    <source>
        <strain evidence="2">Hsosn_3</strain>
        <tissue evidence="2">Leaf</tissue>
    </source>
</reference>
<evidence type="ECO:0000313" key="2">
    <source>
        <dbReference type="EMBL" id="KAK1391546.1"/>
    </source>
</evidence>
<feature type="region of interest" description="Disordered" evidence="1">
    <location>
        <begin position="1"/>
        <end position="34"/>
    </location>
</feature>
<organism evidence="2 3">
    <name type="scientific">Heracleum sosnowskyi</name>
    <dbReference type="NCBI Taxonomy" id="360622"/>
    <lineage>
        <taxon>Eukaryota</taxon>
        <taxon>Viridiplantae</taxon>
        <taxon>Streptophyta</taxon>
        <taxon>Embryophyta</taxon>
        <taxon>Tracheophyta</taxon>
        <taxon>Spermatophyta</taxon>
        <taxon>Magnoliopsida</taxon>
        <taxon>eudicotyledons</taxon>
        <taxon>Gunneridae</taxon>
        <taxon>Pentapetalae</taxon>
        <taxon>asterids</taxon>
        <taxon>campanulids</taxon>
        <taxon>Apiales</taxon>
        <taxon>Apiaceae</taxon>
        <taxon>Apioideae</taxon>
        <taxon>apioid superclade</taxon>
        <taxon>Tordylieae</taxon>
        <taxon>Tordyliinae</taxon>
        <taxon>Heracleum</taxon>
    </lineage>
</organism>
<dbReference type="EMBL" id="JAUIZM010000003">
    <property type="protein sequence ID" value="KAK1391546.1"/>
    <property type="molecule type" value="Genomic_DNA"/>
</dbReference>
<name>A0AAD8N0G3_9APIA</name>
<evidence type="ECO:0000313" key="3">
    <source>
        <dbReference type="Proteomes" id="UP001237642"/>
    </source>
</evidence>
<reference evidence="2" key="2">
    <citation type="submission" date="2023-05" db="EMBL/GenBank/DDBJ databases">
        <authorList>
            <person name="Schelkunov M.I."/>
        </authorList>
    </citation>
    <scope>NUCLEOTIDE SEQUENCE</scope>
    <source>
        <strain evidence="2">Hsosn_3</strain>
        <tissue evidence="2">Leaf</tissue>
    </source>
</reference>
<protein>
    <submittedName>
        <fullName evidence="2">Uncharacterized protein</fullName>
    </submittedName>
</protein>
<dbReference type="AlphaFoldDB" id="A0AAD8N0G3"/>
<sequence>MRDSDSSYRNGSQEESHDVLSNTELEASTVQDNTSSQDLCCEKIVKLKLKRNGGRSRKIGNIGCFDLKRIGKKASKPTGDWLNGRYVRVWNNQGAKHKPRNYRQHSVSQEKNPRHQDESNIESLAKVVLELGECMGLIPVNNQEESLRMISERLS</sequence>
<comment type="caution">
    <text evidence="2">The sequence shown here is derived from an EMBL/GenBank/DDBJ whole genome shotgun (WGS) entry which is preliminary data.</text>
</comment>
<feature type="compositionally biased region" description="Basic and acidic residues" evidence="1">
    <location>
        <begin position="1"/>
        <end position="18"/>
    </location>
</feature>
<feature type="region of interest" description="Disordered" evidence="1">
    <location>
        <begin position="93"/>
        <end position="119"/>
    </location>
</feature>
<dbReference type="Proteomes" id="UP001237642">
    <property type="component" value="Unassembled WGS sequence"/>
</dbReference>
<evidence type="ECO:0000256" key="1">
    <source>
        <dbReference type="SAM" id="MobiDB-lite"/>
    </source>
</evidence>
<feature type="compositionally biased region" description="Polar residues" evidence="1">
    <location>
        <begin position="19"/>
        <end position="34"/>
    </location>
</feature>
<keyword evidence="3" id="KW-1185">Reference proteome</keyword>